<protein>
    <submittedName>
        <fullName evidence="1">Uncharacterized protein</fullName>
    </submittedName>
</protein>
<proteinExistence type="predicted"/>
<organism evidence="1">
    <name type="scientific">viral metagenome</name>
    <dbReference type="NCBI Taxonomy" id="1070528"/>
    <lineage>
        <taxon>unclassified sequences</taxon>
        <taxon>metagenomes</taxon>
        <taxon>organismal metagenomes</taxon>
    </lineage>
</organism>
<reference evidence="1" key="1">
    <citation type="journal article" date="2020" name="Nature">
        <title>Giant virus diversity and host interactions through global metagenomics.</title>
        <authorList>
            <person name="Schulz F."/>
            <person name="Roux S."/>
            <person name="Paez-Espino D."/>
            <person name="Jungbluth S."/>
            <person name="Walsh D.A."/>
            <person name="Denef V.J."/>
            <person name="McMahon K.D."/>
            <person name="Konstantinidis K.T."/>
            <person name="Eloe-Fadrosh E.A."/>
            <person name="Kyrpides N.C."/>
            <person name="Woyke T."/>
        </authorList>
    </citation>
    <scope>NUCLEOTIDE SEQUENCE</scope>
    <source>
        <strain evidence="1">GVMAG-M-3300023179-103</strain>
    </source>
</reference>
<evidence type="ECO:0000313" key="1">
    <source>
        <dbReference type="EMBL" id="QHT21595.1"/>
    </source>
</evidence>
<sequence>MKKILIVSFYELKEYLLSISDIFIDTYKWDVCYYPLFMYYKDEHNKIDNYKEHFSEFISENKPDIILWWYYGVPIDIIHYIKLKHPEIFYIIYEYSKDTDDKLLLFDYILTENHLNLPNKQIDYFQFGYDKMLYRKYNENELASIDKKYICDVSLYSNDIVNNITNKNRVLEIEKYCITNDLKFNQYGSEKLCSSHIHNYNYYNLPQMLNSSKINIVSSNIIFGSISCGTDTLLFDENIIDNLENNNYIEHPKNNYSWNKFCELIFIAYNKKIFDYDFYVKTYKLDITDKTLIYKHWQDKLLEKNIIDIPYKISIPDNFDLESYKSLFNINYDNEYYYIQWFMCGKDKNFIKIPKKQDLILDGNKYNIQTNKMFELFYGFNMISSHTNIYDGFDIVSKITKNSPNLDINELVKMYNDINN</sequence>
<dbReference type="EMBL" id="MN739695">
    <property type="protein sequence ID" value="QHT21595.1"/>
    <property type="molecule type" value="Genomic_DNA"/>
</dbReference>
<name>A0A6C0E2F8_9ZZZZ</name>
<dbReference type="AlphaFoldDB" id="A0A6C0E2F8"/>
<accession>A0A6C0E2F8</accession>